<proteinExistence type="predicted"/>
<sequence length="325" mass="35989">MGDGKTKTLHKITRWGSASNSGSSTRTGGGAHAAANQPLTLVEPLDPEDLKQGQLYIVKISLVKLALFEGWQDDMCCWSVLRDESKPMRWSEARYLPGDFYAYEAFDEAGNPPVYIWQRLLNTDIPPNWFSMFEEARRKQREWETGFDQVHANGPTYQLTDYHATNEEAQAAAGASDDVSEVSNQVSASEDREKLRDFLVGEQPQRGNSINNASNVENSAPHSPVPSHISQIPVAAPVDGKYDLESANGFGAEKAGQTQAKYDDDSIDFPHDQLNFSIPDYPTTTTAKDTKDRYKLPATAKAHRPSVKNILKSFKQHDQTPAGAV</sequence>
<feature type="compositionally biased region" description="Polar residues" evidence="1">
    <location>
        <begin position="205"/>
        <end position="221"/>
    </location>
</feature>
<evidence type="ECO:0000313" key="2">
    <source>
        <dbReference type="EMBL" id="KAI8578642.1"/>
    </source>
</evidence>
<evidence type="ECO:0000313" key="3">
    <source>
        <dbReference type="Proteomes" id="UP001206595"/>
    </source>
</evidence>
<organism evidence="2 3">
    <name type="scientific">Umbelopsis ramanniana AG</name>
    <dbReference type="NCBI Taxonomy" id="1314678"/>
    <lineage>
        <taxon>Eukaryota</taxon>
        <taxon>Fungi</taxon>
        <taxon>Fungi incertae sedis</taxon>
        <taxon>Mucoromycota</taxon>
        <taxon>Mucoromycotina</taxon>
        <taxon>Umbelopsidomycetes</taxon>
        <taxon>Umbelopsidales</taxon>
        <taxon>Umbelopsidaceae</taxon>
        <taxon>Umbelopsis</taxon>
    </lineage>
</organism>
<reference evidence="2" key="2">
    <citation type="journal article" date="2022" name="Proc. Natl. Acad. Sci. U.S.A.">
        <title>Diploid-dominant life cycles characterize the early evolution of Fungi.</title>
        <authorList>
            <person name="Amses K.R."/>
            <person name="Simmons D.R."/>
            <person name="Longcore J.E."/>
            <person name="Mondo S.J."/>
            <person name="Seto K."/>
            <person name="Jeronimo G.H."/>
            <person name="Bonds A.E."/>
            <person name="Quandt C.A."/>
            <person name="Davis W.J."/>
            <person name="Chang Y."/>
            <person name="Federici B.A."/>
            <person name="Kuo A."/>
            <person name="LaButti K."/>
            <person name="Pangilinan J."/>
            <person name="Andreopoulos W."/>
            <person name="Tritt A."/>
            <person name="Riley R."/>
            <person name="Hundley H."/>
            <person name="Johnson J."/>
            <person name="Lipzen A."/>
            <person name="Barry K."/>
            <person name="Lang B.F."/>
            <person name="Cuomo C.A."/>
            <person name="Buchler N.E."/>
            <person name="Grigoriev I.V."/>
            <person name="Spatafora J.W."/>
            <person name="Stajich J.E."/>
            <person name="James T.Y."/>
        </authorList>
    </citation>
    <scope>NUCLEOTIDE SEQUENCE</scope>
    <source>
        <strain evidence="2">AG</strain>
    </source>
</reference>
<name>A0AAD5HC29_UMBRA</name>
<evidence type="ECO:0000256" key="1">
    <source>
        <dbReference type="SAM" id="MobiDB-lite"/>
    </source>
</evidence>
<dbReference type="RefSeq" id="XP_051443646.1">
    <property type="nucleotide sequence ID" value="XM_051589815.1"/>
</dbReference>
<comment type="caution">
    <text evidence="2">The sequence shown here is derived from an EMBL/GenBank/DDBJ whole genome shotgun (WGS) entry which is preliminary data.</text>
</comment>
<protein>
    <submittedName>
        <fullName evidence="2">Uncharacterized protein</fullName>
    </submittedName>
</protein>
<dbReference type="Proteomes" id="UP001206595">
    <property type="component" value="Unassembled WGS sequence"/>
</dbReference>
<dbReference type="AlphaFoldDB" id="A0AAD5HC29"/>
<feature type="compositionally biased region" description="Basic and acidic residues" evidence="1">
    <location>
        <begin position="189"/>
        <end position="199"/>
    </location>
</feature>
<accession>A0AAD5HC29</accession>
<gene>
    <name evidence="2" type="ORF">K450DRAFT_245852</name>
</gene>
<feature type="region of interest" description="Disordered" evidence="1">
    <location>
        <begin position="169"/>
        <end position="230"/>
    </location>
</feature>
<reference evidence="2" key="1">
    <citation type="submission" date="2021-06" db="EMBL/GenBank/DDBJ databases">
        <authorList>
            <consortium name="DOE Joint Genome Institute"/>
            <person name="Mondo S.J."/>
            <person name="Amses K.R."/>
            <person name="Simmons D.R."/>
            <person name="Longcore J.E."/>
            <person name="Seto K."/>
            <person name="Alves G.H."/>
            <person name="Bonds A.E."/>
            <person name="Quandt C.A."/>
            <person name="Davis W.J."/>
            <person name="Chang Y."/>
            <person name="Letcher P.M."/>
            <person name="Powell M.J."/>
            <person name="Kuo A."/>
            <person name="Labutti K."/>
            <person name="Pangilinan J."/>
            <person name="Andreopoulos W."/>
            <person name="Tritt A."/>
            <person name="Riley R."/>
            <person name="Hundley H."/>
            <person name="Johnson J."/>
            <person name="Lipzen A."/>
            <person name="Barry K."/>
            <person name="Berbee M.L."/>
            <person name="Buchler N.E."/>
            <person name="Grigoriev I.V."/>
            <person name="Spatafora J.W."/>
            <person name="Stajich J.E."/>
            <person name="James T.Y."/>
        </authorList>
    </citation>
    <scope>NUCLEOTIDE SEQUENCE</scope>
    <source>
        <strain evidence="2">AG</strain>
    </source>
</reference>
<dbReference type="EMBL" id="MU620927">
    <property type="protein sequence ID" value="KAI8578642.1"/>
    <property type="molecule type" value="Genomic_DNA"/>
</dbReference>
<keyword evidence="3" id="KW-1185">Reference proteome</keyword>
<dbReference type="GeneID" id="75915160"/>